<evidence type="ECO:0000259" key="12">
    <source>
        <dbReference type="Pfam" id="PF01467"/>
    </source>
</evidence>
<evidence type="ECO:0000256" key="9">
    <source>
        <dbReference type="ARBA" id="ARBA00023027"/>
    </source>
</evidence>
<sequence length="1606" mass="187149">MFGEFIDLILKSKLITSSNIYKKLIDLLNTQDFKNSLNEASVNRDYSCKRCYKCLEEIINIFYKKDDDFLFAVYQYALSKSFSEAVTLSLDNEDFPIFETYLLLLKVFSKFQKLSNDGSFQSRYPLFFLGLDEERGLEDPSEYKKFVEAFEGDYVYEMMKLNQEIIGYNTLDHVCGVHYLSLYIARQAKSKNLPIDLGRISGAAAGHDIGKFGCKGVELKRVPYLHYYYTDVWFKKHNINYIRNIAINHSTWDLELENLSIESLILIYSDFRVKNKKIDNKEQMYIYTLDKSFDVILNKLDNVDEKKILRYKKVYSKLKDFENYLLDLGINVSLDDNKITPYKDKCYSLMFGDDIVENIKYQAISHNIELMHKLRSEFSLNEILENARNAQDSQSLRAYLDIIEEYSTYLTQKQKIITLSFLYEQLMHNEEDIRRQAAELLGLLIASFDEEYRKELPENARIDKDDIDSIYLFKRYVSLMLTPDHKIIDTYKEWIGYSLSVFIKSIFNKISEAQKLEYKFALQEFYLKDNLSKEMELYLLDAAKYIPLKSEDSLFYDFLIKRLLSDRHHIRIMALDTLYVQLNKNTPSPDTLGKIKRIFLNEIKYSATAPENFLKLNIAEKLGIESIVLNEYLSYYIKNLENITDIFLSNLKTATSWITKKIQIDILLDYALKNPKERGLQTALHFCNLLKVSAVEAVRNKAGESILNIIKFLPMEQRNEIAVELVRALEMEGYRFTKYIPNYLGKIILYLPVVELNEFLDDSYEKIKTSNNRVSSLILKTSSVALSNINIYKAQINSDDEYKRILNKLISIILSGLINYSSQIKQFALNCIGVQIFGSKTLSLENKKEIFNIIAKKFLSIIGQFEEDELLFLVNSAALNHIYRFISEQNTISKINLNIPKRIAFMPGTFDPFSLSHKEIAKAIRDLGFEVYIAIDEFSWSKKTLPNLIRRTIAALSIADENNIFLFPETQPINISNPKDIRRLKDIFKNFEVYIVVGSDVVINASAYKKPKEQDSIHTLNHLIFERRSINEYSQEMFEEAVKNIEGDVIKLNLPPQYEDISSTQIRDSIDENRDISNLVDPLVQRYIYENGFYRREPQYKSLLTDWPFEFEIVEEYKEAVVEKLSHLLRLNFYVVKEKMMRFFAKPSARLLIAIDKENDSIAGFSAFHWLRSNSFYIELNDTTISNFLRENAVGRVILIDGMYIDKNSTIKELPQLILTETLSFCISKDYDYAIYKNLLDIKENFEIQNLLLSNGFIEVKTEDIHHRCYAVNMNYPISLLLDIETIIKEPYRNTETVKNAIIKTRENLKRALTKLYPGHLVLIFERDVIYKRLVQKICRENGVPPCQMVPRTLGPLMCVPYGNILRRNIVPNTVTKALHTEKLFNPNLKTFKIGPYPNYLSLELQIKTIASFDRPIILVDDILHKGYRIKALDPILKDEKVDVHKIIVGILSGQGKEIMDIQKREVDCAYFIPKLRAWFYEDALYPFIGGDSLFRGSYPQRNLIPSVNLILPYAVPTFLKGASTKDIFNLSRVCIENAKILLEAIEQEYEAINERSLTLQNIGDALVYPRYPEHGKFMYYDLTLSPSVYLKNDLEQLEKLEPILT</sequence>
<comment type="catalytic activity">
    <reaction evidence="10">
        <text>nicotinate beta-D-ribonucleotide + ATP + H(+) = deamido-NAD(+) + diphosphate</text>
        <dbReference type="Rhea" id="RHEA:22860"/>
        <dbReference type="ChEBI" id="CHEBI:15378"/>
        <dbReference type="ChEBI" id="CHEBI:30616"/>
        <dbReference type="ChEBI" id="CHEBI:33019"/>
        <dbReference type="ChEBI" id="CHEBI:57502"/>
        <dbReference type="ChEBI" id="CHEBI:58437"/>
        <dbReference type="EC" id="2.7.7.18"/>
    </reaction>
</comment>
<dbReference type="GO" id="GO:0005524">
    <property type="term" value="F:ATP binding"/>
    <property type="evidence" value="ECO:0007669"/>
    <property type="project" value="UniProtKB-KW"/>
</dbReference>
<keyword evidence="11" id="KW-0175">Coiled coil</keyword>
<dbReference type="SUPFAM" id="SSF48371">
    <property type="entry name" value="ARM repeat"/>
    <property type="match status" value="1"/>
</dbReference>
<comment type="function">
    <text evidence="1">Catalyzes the reversible adenylation of nicotinate mononucleotide (NaMN) to nicotinic acid adenine dinucleotide (NaAD).</text>
</comment>
<protein>
    <recommendedName>
        <fullName evidence="3">nicotinate-nucleotide adenylyltransferase</fullName>
        <ecNumber evidence="3">2.7.7.18</ecNumber>
    </recommendedName>
</protein>
<keyword evidence="7" id="KW-0547">Nucleotide-binding</keyword>
<dbReference type="EC" id="2.7.7.18" evidence="3"/>
<evidence type="ECO:0000313" key="14">
    <source>
        <dbReference type="Proteomes" id="UP000184423"/>
    </source>
</evidence>
<keyword evidence="5 13" id="KW-0808">Transferase</keyword>
<dbReference type="PANTHER" id="PTHR39321">
    <property type="entry name" value="NICOTINATE-NUCLEOTIDE ADENYLYLTRANSFERASE-RELATED"/>
    <property type="match status" value="1"/>
</dbReference>
<keyword evidence="4" id="KW-0662">Pyridine nucleotide biosynthesis</keyword>
<feature type="coiled-coil region" evidence="11">
    <location>
        <begin position="1536"/>
        <end position="1563"/>
    </location>
</feature>
<dbReference type="GO" id="GO:0004515">
    <property type="term" value="F:nicotinate-nucleotide adenylyltransferase activity"/>
    <property type="evidence" value="ECO:0007669"/>
    <property type="project" value="UniProtKB-EC"/>
</dbReference>
<proteinExistence type="predicted"/>
<evidence type="ECO:0000256" key="2">
    <source>
        <dbReference type="ARBA" id="ARBA00005019"/>
    </source>
</evidence>
<accession>A0A1M4WIW9</accession>
<dbReference type="Gene3D" id="3.40.50.620">
    <property type="entry name" value="HUPs"/>
    <property type="match status" value="1"/>
</dbReference>
<dbReference type="InterPro" id="IPR016024">
    <property type="entry name" value="ARM-type_fold"/>
</dbReference>
<feature type="domain" description="Cytidyltransferase-like" evidence="12">
    <location>
        <begin position="906"/>
        <end position="1068"/>
    </location>
</feature>
<gene>
    <name evidence="13" type="ORF">SAMN02746091_01162</name>
</gene>
<keyword evidence="14" id="KW-1185">Reference proteome</keyword>
<evidence type="ECO:0000256" key="4">
    <source>
        <dbReference type="ARBA" id="ARBA00022642"/>
    </source>
</evidence>
<evidence type="ECO:0000313" key="13">
    <source>
        <dbReference type="EMBL" id="SHE80922.1"/>
    </source>
</evidence>
<dbReference type="GO" id="GO:0009435">
    <property type="term" value="P:NAD+ biosynthetic process"/>
    <property type="evidence" value="ECO:0007669"/>
    <property type="project" value="InterPro"/>
</dbReference>
<evidence type="ECO:0000256" key="11">
    <source>
        <dbReference type="SAM" id="Coils"/>
    </source>
</evidence>
<dbReference type="PANTHER" id="PTHR39321:SF3">
    <property type="entry name" value="PHOSPHOPANTETHEINE ADENYLYLTRANSFERASE"/>
    <property type="match status" value="1"/>
</dbReference>
<dbReference type="RefSeq" id="WP_073248352.1">
    <property type="nucleotide sequence ID" value="NZ_FQVG01000017.1"/>
</dbReference>
<name>A0A1M4WIW9_9CLOT</name>
<keyword evidence="9" id="KW-0520">NAD</keyword>
<dbReference type="SUPFAM" id="SSF52374">
    <property type="entry name" value="Nucleotidylyl transferase"/>
    <property type="match status" value="1"/>
</dbReference>
<evidence type="ECO:0000256" key="3">
    <source>
        <dbReference type="ARBA" id="ARBA00012389"/>
    </source>
</evidence>
<dbReference type="Proteomes" id="UP000184423">
    <property type="component" value="Unassembled WGS sequence"/>
</dbReference>
<evidence type="ECO:0000256" key="10">
    <source>
        <dbReference type="ARBA" id="ARBA00048721"/>
    </source>
</evidence>
<dbReference type="Pfam" id="PF01467">
    <property type="entry name" value="CTP_transf_like"/>
    <property type="match status" value="1"/>
</dbReference>
<dbReference type="InterPro" id="IPR014729">
    <property type="entry name" value="Rossmann-like_a/b/a_fold"/>
</dbReference>
<dbReference type="SUPFAM" id="SSF109604">
    <property type="entry name" value="HD-domain/PDEase-like"/>
    <property type="match status" value="1"/>
</dbReference>
<evidence type="ECO:0000256" key="1">
    <source>
        <dbReference type="ARBA" id="ARBA00002324"/>
    </source>
</evidence>
<keyword evidence="6 13" id="KW-0548">Nucleotidyltransferase</keyword>
<dbReference type="InterPro" id="IPR004821">
    <property type="entry name" value="Cyt_trans-like"/>
</dbReference>
<organism evidence="13 14">
    <name type="scientific">Caloramator proteoclasticus DSM 10124</name>
    <dbReference type="NCBI Taxonomy" id="1121262"/>
    <lineage>
        <taxon>Bacteria</taxon>
        <taxon>Bacillati</taxon>
        <taxon>Bacillota</taxon>
        <taxon>Clostridia</taxon>
        <taxon>Eubacteriales</taxon>
        <taxon>Clostridiaceae</taxon>
        <taxon>Caloramator</taxon>
    </lineage>
</organism>
<dbReference type="InterPro" id="IPR005248">
    <property type="entry name" value="NadD/NMNAT"/>
</dbReference>
<evidence type="ECO:0000256" key="5">
    <source>
        <dbReference type="ARBA" id="ARBA00022679"/>
    </source>
</evidence>
<comment type="pathway">
    <text evidence="2">Cofactor biosynthesis; NAD(+) biosynthesis; deamido-NAD(+) from nicotinate D-ribonucleotide: step 1/1.</text>
</comment>
<keyword evidence="8" id="KW-0067">ATP-binding</keyword>
<evidence type="ECO:0000256" key="8">
    <source>
        <dbReference type="ARBA" id="ARBA00022840"/>
    </source>
</evidence>
<reference evidence="14" key="1">
    <citation type="submission" date="2016-11" db="EMBL/GenBank/DDBJ databases">
        <authorList>
            <person name="Varghese N."/>
            <person name="Submissions S."/>
        </authorList>
    </citation>
    <scope>NUCLEOTIDE SEQUENCE [LARGE SCALE GENOMIC DNA]</scope>
    <source>
        <strain evidence="14">DSM 10124</strain>
    </source>
</reference>
<dbReference type="EMBL" id="FQVG01000017">
    <property type="protein sequence ID" value="SHE80922.1"/>
    <property type="molecule type" value="Genomic_DNA"/>
</dbReference>
<evidence type="ECO:0000256" key="6">
    <source>
        <dbReference type="ARBA" id="ARBA00022695"/>
    </source>
</evidence>
<evidence type="ECO:0000256" key="7">
    <source>
        <dbReference type="ARBA" id="ARBA00022741"/>
    </source>
</evidence>